<dbReference type="InterPro" id="IPR045851">
    <property type="entry name" value="AMP-bd_C_sf"/>
</dbReference>
<dbReference type="PANTHER" id="PTHR43845">
    <property type="entry name" value="BLR5969 PROTEIN"/>
    <property type="match status" value="1"/>
</dbReference>
<dbReference type="Gene3D" id="3.40.50.12780">
    <property type="entry name" value="N-terminal domain of ligase-like"/>
    <property type="match status" value="1"/>
</dbReference>
<organism evidence="2 3">
    <name type="scientific">Litorihabitans aurantiacus</name>
    <dbReference type="NCBI Taxonomy" id="1930061"/>
    <lineage>
        <taxon>Bacteria</taxon>
        <taxon>Bacillati</taxon>
        <taxon>Actinomycetota</taxon>
        <taxon>Actinomycetes</taxon>
        <taxon>Micrococcales</taxon>
        <taxon>Beutenbergiaceae</taxon>
        <taxon>Litorihabitans</taxon>
    </lineage>
</organism>
<evidence type="ECO:0000259" key="1">
    <source>
        <dbReference type="Pfam" id="PF00501"/>
    </source>
</evidence>
<dbReference type="PANTHER" id="PTHR43845:SF1">
    <property type="entry name" value="BLR5969 PROTEIN"/>
    <property type="match status" value="1"/>
</dbReference>
<dbReference type="AlphaFoldDB" id="A0AA37XD89"/>
<keyword evidence="3" id="KW-1185">Reference proteome</keyword>
<dbReference type="Gene3D" id="3.30.300.30">
    <property type="match status" value="1"/>
</dbReference>
<dbReference type="InterPro" id="IPR000873">
    <property type="entry name" value="AMP-dep_synth/lig_dom"/>
</dbReference>
<dbReference type="InterPro" id="IPR042099">
    <property type="entry name" value="ANL_N_sf"/>
</dbReference>
<dbReference type="SUPFAM" id="SSF56801">
    <property type="entry name" value="Acetyl-CoA synthetase-like"/>
    <property type="match status" value="1"/>
</dbReference>
<feature type="domain" description="AMP-dependent synthetase/ligase" evidence="1">
    <location>
        <begin position="82"/>
        <end position="307"/>
    </location>
</feature>
<evidence type="ECO:0000313" key="3">
    <source>
        <dbReference type="Proteomes" id="UP001157161"/>
    </source>
</evidence>
<gene>
    <name evidence="2" type="ORF">GCM10025875_08770</name>
</gene>
<comment type="caution">
    <text evidence="2">The sequence shown here is derived from an EMBL/GenBank/DDBJ whole genome shotgun (WGS) entry which is preliminary data.</text>
</comment>
<dbReference type="Pfam" id="PF00501">
    <property type="entry name" value="AMP-binding"/>
    <property type="match status" value="1"/>
</dbReference>
<sequence>MSATLPAHARDDLVEMTQAALDDVRLERLRAQTALLATASPFYRERLRATGPPTTFEELAHVAPTTKADFLGAPEDFRLRLGSDAPAEEQALAYLIYTTGTTSGRPAPLYITAADDWAYQLHARRCAQILGFGAEETIANLFPLTPFPMGARIRTDRTAAALGTALVQGHTGSAHPDWPVHRRLDEAIDLVHTHRATVLWGVSGFVRRFVIRAAERGVDLGHVRWCFITGEATSPARMADLRARLTAAGADGARVVDRYGSTEGWSMVACDGAHGWHNPSPEDIYLEVVDPVTHLPVPDGEEGALLLTHLRARGTALLRYAVGDVARLTRGRCPGCGRIGERLLAPPVRTGGLTKVNGTLVNTGAIVDALASVSGLREWRVATEYATAGQELSGDALVVEIAPEPGVLTGDPSALADVQARVADLVRTQAHLAPTVRVVEADDIFTPTRETKPRRYIERRVPGTGGAA</sequence>
<name>A0AA37XD89_9MICO</name>
<dbReference type="RefSeq" id="WP_284249636.1">
    <property type="nucleotide sequence ID" value="NZ_BSUM01000001.1"/>
</dbReference>
<reference evidence="2" key="2">
    <citation type="submission" date="2023-02" db="EMBL/GenBank/DDBJ databases">
        <authorList>
            <person name="Sun Q."/>
            <person name="Mori K."/>
        </authorList>
    </citation>
    <scope>NUCLEOTIDE SEQUENCE</scope>
    <source>
        <strain evidence="2">NBRC 112290</strain>
    </source>
</reference>
<protein>
    <recommendedName>
        <fullName evidence="1">AMP-dependent synthetase/ligase domain-containing protein</fullName>
    </recommendedName>
</protein>
<proteinExistence type="predicted"/>
<accession>A0AA37XD89</accession>
<dbReference type="EMBL" id="BSUM01000001">
    <property type="protein sequence ID" value="GMA30885.1"/>
    <property type="molecule type" value="Genomic_DNA"/>
</dbReference>
<evidence type="ECO:0000313" key="2">
    <source>
        <dbReference type="EMBL" id="GMA30885.1"/>
    </source>
</evidence>
<dbReference type="Proteomes" id="UP001157161">
    <property type="component" value="Unassembled WGS sequence"/>
</dbReference>
<reference evidence="2" key="1">
    <citation type="journal article" date="2014" name="Int. J. Syst. Evol. Microbiol.">
        <title>Complete genome sequence of Corynebacterium casei LMG S-19264T (=DSM 44701T), isolated from a smear-ripened cheese.</title>
        <authorList>
            <consortium name="US DOE Joint Genome Institute (JGI-PGF)"/>
            <person name="Walter F."/>
            <person name="Albersmeier A."/>
            <person name="Kalinowski J."/>
            <person name="Ruckert C."/>
        </authorList>
    </citation>
    <scope>NUCLEOTIDE SEQUENCE</scope>
    <source>
        <strain evidence="2">NBRC 112290</strain>
    </source>
</reference>